<dbReference type="PATRIC" id="fig|178606.4.peg.1657"/>
<accession>A0A094YJQ9</accession>
<name>A0A094YJQ9_9BACT</name>
<sequence length="37" mass="4268">MNFRTTTLSSLSNKRYRHKTSVNSFFSSGSTITLSYF</sequence>
<dbReference type="EMBL" id="JPGK01000006">
    <property type="protein sequence ID" value="KGA93446.1"/>
    <property type="molecule type" value="Genomic_DNA"/>
</dbReference>
<proteinExistence type="predicted"/>
<organism evidence="1 2">
    <name type="scientific">Leptospirillum ferriphilum</name>
    <dbReference type="NCBI Taxonomy" id="178606"/>
    <lineage>
        <taxon>Bacteria</taxon>
        <taxon>Pseudomonadati</taxon>
        <taxon>Nitrospirota</taxon>
        <taxon>Nitrospiria</taxon>
        <taxon>Nitrospirales</taxon>
        <taxon>Nitrospiraceae</taxon>
        <taxon>Leptospirillum</taxon>
    </lineage>
</organism>
<reference evidence="1 2" key="1">
    <citation type="submission" date="2014-06" db="EMBL/GenBank/DDBJ databases">
        <title>Draft genome sequence of iron oxidizing acidophile Leptospirillum ferriphilum DSM14647.</title>
        <authorList>
            <person name="Cardenas J.P."/>
            <person name="Lazcano M."/>
            <person name="Ossandon F.J."/>
            <person name="Corbett M."/>
            <person name="Holmes D.S."/>
            <person name="Watkin E."/>
        </authorList>
    </citation>
    <scope>NUCLEOTIDE SEQUENCE [LARGE SCALE GENOMIC DNA]</scope>
    <source>
        <strain evidence="1 2">DSM 14647</strain>
    </source>
</reference>
<dbReference type="AlphaFoldDB" id="A0A094YJQ9"/>
<protein>
    <submittedName>
        <fullName evidence="1">Uncharacterized protein</fullName>
    </submittedName>
</protein>
<evidence type="ECO:0000313" key="1">
    <source>
        <dbReference type="EMBL" id="KGA93446.1"/>
    </source>
</evidence>
<evidence type="ECO:0000313" key="2">
    <source>
        <dbReference type="Proteomes" id="UP000029452"/>
    </source>
</evidence>
<gene>
    <name evidence="1" type="ORF">LptCag_0059</name>
</gene>
<comment type="caution">
    <text evidence="1">The sequence shown here is derived from an EMBL/GenBank/DDBJ whole genome shotgun (WGS) entry which is preliminary data.</text>
</comment>
<dbReference type="Proteomes" id="UP000029452">
    <property type="component" value="Unassembled WGS sequence"/>
</dbReference>